<dbReference type="Proteomes" id="UP000689195">
    <property type="component" value="Unassembled WGS sequence"/>
</dbReference>
<feature type="domain" description="Deacetylase sirtuin-type" evidence="3">
    <location>
        <begin position="96"/>
        <end position="363"/>
    </location>
</feature>
<feature type="binding site" evidence="1">
    <location>
        <position position="241"/>
    </location>
    <ligand>
        <name>Zn(2+)</name>
        <dbReference type="ChEBI" id="CHEBI:29105"/>
    </ligand>
</feature>
<protein>
    <recommendedName>
        <fullName evidence="3">Deacetylase sirtuin-type domain-containing protein</fullName>
    </recommendedName>
</protein>
<gene>
    <name evidence="4" type="ORF">PPENT_87.1.T0130384</name>
</gene>
<keyword evidence="1" id="KW-0862">Zinc</keyword>
<dbReference type="GO" id="GO:0017136">
    <property type="term" value="F:histone deacetylase activity, NAD-dependent"/>
    <property type="evidence" value="ECO:0007669"/>
    <property type="project" value="TreeGrafter"/>
</dbReference>
<feature type="binding site" evidence="1">
    <location>
        <position position="272"/>
    </location>
    <ligand>
        <name>Zn(2+)</name>
        <dbReference type="ChEBI" id="CHEBI:29105"/>
    </ligand>
</feature>
<feature type="coiled-coil region" evidence="2">
    <location>
        <begin position="1"/>
        <end position="72"/>
    </location>
</feature>
<evidence type="ECO:0000259" key="3">
    <source>
        <dbReference type="PROSITE" id="PS50305"/>
    </source>
</evidence>
<dbReference type="PROSITE" id="PS50305">
    <property type="entry name" value="SIRTUIN"/>
    <property type="match status" value="1"/>
</dbReference>
<keyword evidence="5" id="KW-1185">Reference proteome</keyword>
<evidence type="ECO:0000313" key="4">
    <source>
        <dbReference type="EMBL" id="CAD8144754.1"/>
    </source>
</evidence>
<name>A0A8S1T133_9CILI</name>
<dbReference type="GO" id="GO:0046872">
    <property type="term" value="F:metal ion binding"/>
    <property type="evidence" value="ECO:0007669"/>
    <property type="project" value="UniProtKB-KW"/>
</dbReference>
<evidence type="ECO:0000256" key="2">
    <source>
        <dbReference type="SAM" id="Coils"/>
    </source>
</evidence>
<evidence type="ECO:0000256" key="1">
    <source>
        <dbReference type="PROSITE-ProRule" id="PRU00236"/>
    </source>
</evidence>
<dbReference type="GO" id="GO:0070403">
    <property type="term" value="F:NAD+ binding"/>
    <property type="evidence" value="ECO:0007669"/>
    <property type="project" value="InterPro"/>
</dbReference>
<dbReference type="AlphaFoldDB" id="A0A8S1T133"/>
<comment type="caution">
    <text evidence="1">Lacks conserved residue(s) required for the propagation of feature annotation.</text>
</comment>
<accession>A0A8S1T133</accession>
<dbReference type="InterPro" id="IPR050134">
    <property type="entry name" value="NAD-dep_sirtuin_deacylases"/>
</dbReference>
<dbReference type="InterPro" id="IPR003000">
    <property type="entry name" value="Sirtuin"/>
</dbReference>
<proteinExistence type="predicted"/>
<dbReference type="Pfam" id="PF02146">
    <property type="entry name" value="SIR2"/>
    <property type="match status" value="1"/>
</dbReference>
<dbReference type="GO" id="GO:0005634">
    <property type="term" value="C:nucleus"/>
    <property type="evidence" value="ECO:0007669"/>
    <property type="project" value="TreeGrafter"/>
</dbReference>
<feature type="binding site" evidence="1">
    <location>
        <position position="245"/>
    </location>
    <ligand>
        <name>Zn(2+)</name>
        <dbReference type="ChEBI" id="CHEBI:29105"/>
    </ligand>
</feature>
<dbReference type="PANTHER" id="PTHR11085">
    <property type="entry name" value="NAD-DEPENDENT PROTEIN DEACYLASE SIRTUIN-5, MITOCHONDRIAL-RELATED"/>
    <property type="match status" value="1"/>
</dbReference>
<dbReference type="OrthoDB" id="424302at2759"/>
<organism evidence="4 5">
    <name type="scientific">Paramecium pentaurelia</name>
    <dbReference type="NCBI Taxonomy" id="43138"/>
    <lineage>
        <taxon>Eukaryota</taxon>
        <taxon>Sar</taxon>
        <taxon>Alveolata</taxon>
        <taxon>Ciliophora</taxon>
        <taxon>Intramacronucleata</taxon>
        <taxon>Oligohymenophorea</taxon>
        <taxon>Peniculida</taxon>
        <taxon>Parameciidae</taxon>
        <taxon>Paramecium</taxon>
    </lineage>
</organism>
<keyword evidence="1" id="KW-0479">Metal-binding</keyword>
<dbReference type="EMBL" id="CAJJDO010000013">
    <property type="protein sequence ID" value="CAD8144754.1"/>
    <property type="molecule type" value="Genomic_DNA"/>
</dbReference>
<comment type="caution">
    <text evidence="4">The sequence shown here is derived from an EMBL/GenBank/DDBJ whole genome shotgun (WGS) entry which is preliminary data.</text>
</comment>
<dbReference type="InterPro" id="IPR026590">
    <property type="entry name" value="Ssirtuin_cat_dom"/>
</dbReference>
<keyword evidence="2" id="KW-0175">Coiled coil</keyword>
<reference evidence="4" key="1">
    <citation type="submission" date="2021-01" db="EMBL/GenBank/DDBJ databases">
        <authorList>
            <consortium name="Genoscope - CEA"/>
            <person name="William W."/>
        </authorList>
    </citation>
    <scope>NUCLEOTIDE SEQUENCE</scope>
</reference>
<feature type="binding site" evidence="1">
    <location>
        <position position="269"/>
    </location>
    <ligand>
        <name>Zn(2+)</name>
        <dbReference type="ChEBI" id="CHEBI:29105"/>
    </ligand>
</feature>
<dbReference type="PANTHER" id="PTHR11085:SF10">
    <property type="entry name" value="NAD-DEPENDENT PROTEIN DEACYLASE SIRTUIN-5, MITOCHONDRIAL-RELATED"/>
    <property type="match status" value="1"/>
</dbReference>
<sequence>MDQKLQEEEEEELDEKQLLEKQRYQKIQKEIQESQDRSNETLQKMKLTFQTINDVQEQARSTVDNIDNFQKTFSITMDQLLENIGKSLISNSISSSEHNPKTAIELTINEAKQLITKNTVILCGSGLSKASDIPTSKEQNGVWLYGDCNYQLSKLKTRDFLLDQTEIYWEWHKQFKQQTQDKIPNAGHIAIKNFKEKNKDALIVNLSIDNLLVSLFESEQIKYGYNKQVYEINGNIKYMRCLYECTFQEAELMTVYDIPDLLQQEIPKCPICGAKGRPHLLLLDEEILDENCRITEIQELYQRYDTIIVIGTTLQTHFAKTLVCEFIKKKATIIEINPEPVIEVGNTFWLIGKSEDILPELLD</sequence>
<evidence type="ECO:0000313" key="5">
    <source>
        <dbReference type="Proteomes" id="UP000689195"/>
    </source>
</evidence>